<keyword evidence="1" id="KW-0808">Transferase</keyword>
<dbReference type="RefSeq" id="WP_213555774.1">
    <property type="nucleotide sequence ID" value="NZ_JBHZDI010000219.1"/>
</dbReference>
<evidence type="ECO:0000313" key="2">
    <source>
        <dbReference type="EMBL" id="QVI19742.1"/>
    </source>
</evidence>
<dbReference type="Gene3D" id="1.10.510.10">
    <property type="entry name" value="Transferase(Phosphotransferase) domain 1"/>
    <property type="match status" value="1"/>
</dbReference>
<organism evidence="2 3">
    <name type="scientific">Nocardia tengchongensis</name>
    <dbReference type="NCBI Taxonomy" id="2055889"/>
    <lineage>
        <taxon>Bacteria</taxon>
        <taxon>Bacillati</taxon>
        <taxon>Actinomycetota</taxon>
        <taxon>Actinomycetes</taxon>
        <taxon>Mycobacteriales</taxon>
        <taxon>Nocardiaceae</taxon>
        <taxon>Nocardia</taxon>
    </lineage>
</organism>
<dbReference type="Proteomes" id="UP000683310">
    <property type="component" value="Chromosome"/>
</dbReference>
<gene>
    <name evidence="2" type="ORF">KHQ06_25775</name>
</gene>
<dbReference type="InterPro" id="IPR016477">
    <property type="entry name" value="Fructo-/Ketosamine-3-kinase"/>
</dbReference>
<dbReference type="GO" id="GO:0016301">
    <property type="term" value="F:kinase activity"/>
    <property type="evidence" value="ECO:0007669"/>
    <property type="project" value="UniProtKB-KW"/>
</dbReference>
<protein>
    <submittedName>
        <fullName evidence="2">Fructosamine kinase family protein</fullName>
    </submittedName>
</protein>
<dbReference type="EMBL" id="CP074371">
    <property type="protein sequence ID" value="QVI19742.1"/>
    <property type="molecule type" value="Genomic_DNA"/>
</dbReference>
<dbReference type="PIRSF" id="PIRSF006221">
    <property type="entry name" value="Ketosamine-3-kinase"/>
    <property type="match status" value="1"/>
</dbReference>
<evidence type="ECO:0000256" key="1">
    <source>
        <dbReference type="PIRNR" id="PIRNR006221"/>
    </source>
</evidence>
<name>A0ABX8CIF3_9NOCA</name>
<dbReference type="InterPro" id="IPR011009">
    <property type="entry name" value="Kinase-like_dom_sf"/>
</dbReference>
<dbReference type="PANTHER" id="PTHR12149:SF8">
    <property type="entry name" value="PROTEIN-RIBULOSAMINE 3-KINASE"/>
    <property type="match status" value="1"/>
</dbReference>
<reference evidence="2 3" key="1">
    <citation type="submission" date="2021-04" db="EMBL/GenBank/DDBJ databases">
        <title>Nocardia tengchongensis.</title>
        <authorList>
            <person name="Zhuang k."/>
            <person name="Ran Y."/>
            <person name="Li W."/>
        </authorList>
    </citation>
    <scope>NUCLEOTIDE SEQUENCE [LARGE SCALE GENOMIC DNA]</scope>
    <source>
        <strain evidence="2 3">CFH S0057</strain>
    </source>
</reference>
<dbReference type="Gene3D" id="1.20.1270.240">
    <property type="match status" value="1"/>
</dbReference>
<evidence type="ECO:0000313" key="3">
    <source>
        <dbReference type="Proteomes" id="UP000683310"/>
    </source>
</evidence>
<comment type="similarity">
    <text evidence="1">Belongs to the fructosamine kinase family.</text>
</comment>
<dbReference type="SUPFAM" id="SSF56112">
    <property type="entry name" value="Protein kinase-like (PK-like)"/>
    <property type="match status" value="1"/>
</dbReference>
<keyword evidence="3" id="KW-1185">Reference proteome</keyword>
<accession>A0ABX8CIF3</accession>
<dbReference type="Pfam" id="PF03881">
    <property type="entry name" value="Fructosamin_kin"/>
    <property type="match status" value="1"/>
</dbReference>
<sequence length="289" mass="30901">MDVPAHLAALTGTPVARLRTLGRSHAWTLYHADLADSHRVFVKAFDHEGADELPDLDGILTAEAAGLRWLAAAHPSLVPPVLAADTRMLVLPWLPPQSATATSADQLGRDLATLHAATPDSFGAPWDGYIATLPLSNAAGPGEWGPWYAEHRLAPYLPAAAPELGRDGVRLLDRVIDRITDLAGPPEPPARLHGDLWSGNVLWTADRALLIDPAAHGGHRETDLAMLALFGAPHLDRILSAYQEIAPLNSGWRQRIPLHQLHPLLVHVVLFGGSYRGMLLSAAASALAG</sequence>
<dbReference type="PANTHER" id="PTHR12149">
    <property type="entry name" value="FRUCTOSAMINE 3 KINASE-RELATED PROTEIN"/>
    <property type="match status" value="1"/>
</dbReference>
<dbReference type="Gene3D" id="3.30.200.20">
    <property type="entry name" value="Phosphorylase Kinase, domain 1"/>
    <property type="match status" value="1"/>
</dbReference>
<keyword evidence="1 2" id="KW-0418">Kinase</keyword>
<proteinExistence type="inferred from homology"/>